<dbReference type="EMBL" id="CP000750">
    <property type="protein sequence ID" value="ABS03609.1"/>
    <property type="molecule type" value="Genomic_DNA"/>
</dbReference>
<dbReference type="SUPFAM" id="SSF53590">
    <property type="entry name" value="Nucleoside hydrolase"/>
    <property type="match status" value="1"/>
</dbReference>
<dbReference type="InterPro" id="IPR036452">
    <property type="entry name" value="Ribo_hydro-like"/>
</dbReference>
<dbReference type="GO" id="GO:0005829">
    <property type="term" value="C:cytosol"/>
    <property type="evidence" value="ECO:0007669"/>
    <property type="project" value="TreeGrafter"/>
</dbReference>
<feature type="domain" description="Inosine/uridine-preferring nucleoside hydrolase" evidence="3">
    <location>
        <begin position="18"/>
        <end position="332"/>
    </location>
</feature>
<dbReference type="GO" id="GO:0006152">
    <property type="term" value="P:purine nucleoside catabolic process"/>
    <property type="evidence" value="ECO:0007669"/>
    <property type="project" value="TreeGrafter"/>
</dbReference>
<evidence type="ECO:0000313" key="5">
    <source>
        <dbReference type="Proteomes" id="UP000001116"/>
    </source>
</evidence>
<dbReference type="AlphaFoldDB" id="A6W9X0"/>
<proteinExistence type="predicted"/>
<keyword evidence="1 4" id="KW-0378">Hydrolase</keyword>
<dbReference type="HOGENOM" id="CLU_036838_11_0_11"/>
<dbReference type="Gene3D" id="3.90.245.10">
    <property type="entry name" value="Ribonucleoside hydrolase-like"/>
    <property type="match status" value="1"/>
</dbReference>
<gene>
    <name evidence="4" type="ordered locus">Krad_2125</name>
</gene>
<keyword evidence="5" id="KW-1185">Reference proteome</keyword>
<accession>A6W9X0</accession>
<dbReference type="GO" id="GO:0008477">
    <property type="term" value="F:purine nucleosidase activity"/>
    <property type="evidence" value="ECO:0007669"/>
    <property type="project" value="TreeGrafter"/>
</dbReference>
<dbReference type="Proteomes" id="UP000001116">
    <property type="component" value="Chromosome"/>
</dbReference>
<dbReference type="eggNOG" id="COG1957">
    <property type="taxonomic scope" value="Bacteria"/>
</dbReference>
<dbReference type="RefSeq" id="WP_011981252.1">
    <property type="nucleotide sequence ID" value="NC_009664.2"/>
</dbReference>
<dbReference type="OrthoDB" id="9797882at2"/>
<name>A6W9X0_KINRD</name>
<sequence>MTTPRDHTPDSSGSGRSVVVDTDTGIDDALALLWLAGRRDVEIAAVTAVYGNCTVQDATRNIGAVLSVAGLTVGEGGIPVSVGAAGPIDGRPAHFATYVHGHDGLGDLGGERPDVPVEDRSAAEQLVHLANTDPGRHDLLVLGPMTNIAAALERDPDLLTKFRSTVVMGGSGPFPALGVAQIVDANIANDAAAARAVFAAPRTQLVMVGVNVGAGAIVDEAAVRRLHDSPTEVGRFSAALLESYMDFYQQVWGRRVSPAWDGLAAALLVEPRWISDFEDGPVGLVPDGERWRAHLLRTAEGGPVPFEPATRPGRPAPSTRVALAVDVEAFLDDFLTTLAGDGARP</sequence>
<evidence type="ECO:0000256" key="2">
    <source>
        <dbReference type="ARBA" id="ARBA00023295"/>
    </source>
</evidence>
<dbReference type="InterPro" id="IPR023186">
    <property type="entry name" value="IUNH"/>
</dbReference>
<dbReference type="CDD" id="cd02650">
    <property type="entry name" value="nuc_hydro_CaPnhB"/>
    <property type="match status" value="1"/>
</dbReference>
<dbReference type="PANTHER" id="PTHR12304">
    <property type="entry name" value="INOSINE-URIDINE PREFERRING NUCLEOSIDE HYDROLASE"/>
    <property type="match status" value="1"/>
</dbReference>
<reference evidence="5" key="1">
    <citation type="journal article" date="2008" name="PLoS ONE">
        <title>Survival in nuclear waste, extreme resistance, and potential applications gleaned from the genome sequence of Kineococcus radiotolerans SRS30216.</title>
        <authorList>
            <person name="Bagwell C.E."/>
            <person name="Bhat S."/>
            <person name="Hawkins G.M."/>
            <person name="Smith B.W."/>
            <person name="Biswas T."/>
            <person name="Hoover T.R."/>
            <person name="Saunders E."/>
            <person name="Han C.S."/>
            <person name="Tsodikov O.V."/>
            <person name="Shimkets L.J."/>
        </authorList>
    </citation>
    <scope>NUCLEOTIDE SEQUENCE [LARGE SCALE GENOMIC DNA]</scope>
    <source>
        <strain evidence="5">ATCC BAA-149 / DSM 14245 / SRS30216</strain>
    </source>
</reference>
<dbReference type="Pfam" id="PF01156">
    <property type="entry name" value="IU_nuc_hydro"/>
    <property type="match status" value="1"/>
</dbReference>
<dbReference type="STRING" id="266940.Krad_2125"/>
<evidence type="ECO:0000259" key="3">
    <source>
        <dbReference type="Pfam" id="PF01156"/>
    </source>
</evidence>
<organism evidence="4 5">
    <name type="scientific">Kineococcus radiotolerans (strain ATCC BAA-149 / DSM 14245 / SRS30216)</name>
    <dbReference type="NCBI Taxonomy" id="266940"/>
    <lineage>
        <taxon>Bacteria</taxon>
        <taxon>Bacillati</taxon>
        <taxon>Actinomycetota</taxon>
        <taxon>Actinomycetes</taxon>
        <taxon>Kineosporiales</taxon>
        <taxon>Kineosporiaceae</taxon>
        <taxon>Kineococcus</taxon>
    </lineage>
</organism>
<evidence type="ECO:0000256" key="1">
    <source>
        <dbReference type="ARBA" id="ARBA00022801"/>
    </source>
</evidence>
<keyword evidence="2" id="KW-0326">Glycosidase</keyword>
<dbReference type="InterPro" id="IPR001910">
    <property type="entry name" value="Inosine/uridine_hydrolase_dom"/>
</dbReference>
<dbReference type="KEGG" id="kra:Krad_2125"/>
<evidence type="ECO:0000313" key="4">
    <source>
        <dbReference type="EMBL" id="ABS03609.1"/>
    </source>
</evidence>
<protein>
    <submittedName>
        <fullName evidence="4">Inosine/uridine-preferring nucleoside hydrolase</fullName>
    </submittedName>
</protein>
<dbReference type="PANTHER" id="PTHR12304:SF4">
    <property type="entry name" value="URIDINE NUCLEOSIDASE"/>
    <property type="match status" value="1"/>
</dbReference>